<dbReference type="OrthoDB" id="856045at2"/>
<evidence type="ECO:0000313" key="2">
    <source>
        <dbReference type="Proteomes" id="UP000004259"/>
    </source>
</evidence>
<comment type="caution">
    <text evidence="1">The sequence shown here is derived from an EMBL/GenBank/DDBJ whole genome shotgun (WGS) entry which is preliminary data.</text>
</comment>
<protein>
    <submittedName>
        <fullName evidence="1">Uncharacterized protein</fullName>
    </submittedName>
</protein>
<keyword evidence="2" id="KW-1185">Reference proteome</keyword>
<name>E9SGD9_RUMAL</name>
<dbReference type="STRING" id="246199.CUS_6358"/>
<evidence type="ECO:0000313" key="1">
    <source>
        <dbReference type="EMBL" id="EGC01692.1"/>
    </source>
</evidence>
<dbReference type="AlphaFoldDB" id="E9SGD9"/>
<proteinExistence type="predicted"/>
<dbReference type="Proteomes" id="UP000004259">
    <property type="component" value="Unassembled WGS sequence"/>
</dbReference>
<gene>
    <name evidence="1" type="ORF">CUS_6358</name>
</gene>
<accession>E9SGD9</accession>
<dbReference type="EMBL" id="ADKM02000123">
    <property type="protein sequence ID" value="EGC01692.1"/>
    <property type="molecule type" value="Genomic_DNA"/>
</dbReference>
<reference evidence="1 2" key="1">
    <citation type="submission" date="2011-02" db="EMBL/GenBank/DDBJ databases">
        <authorList>
            <person name="Nelson K.E."/>
            <person name="Sutton G."/>
            <person name="Torralba M."/>
            <person name="Durkin S."/>
            <person name="Harkins D."/>
            <person name="Montgomery R."/>
            <person name="Ziemer C."/>
            <person name="Klaassens E."/>
            <person name="Ocuiv P."/>
            <person name="Morrison M."/>
        </authorList>
    </citation>
    <scope>NUCLEOTIDE SEQUENCE [LARGE SCALE GENOMIC DNA]</scope>
    <source>
        <strain evidence="1 2">8</strain>
    </source>
</reference>
<dbReference type="eggNOG" id="COG1119">
    <property type="taxonomic scope" value="Bacteria"/>
</dbReference>
<sequence length="1193" mass="137295">MISDYIRVSKGFQSSINIEYDFNDQKKIDGFIPTNACLDIIDNIFDSVKETASSKAKILTGAYGRGKSLCVLIALSLLFNADKNLFSRLLPKIKRCNSELHKKIDNYLSSNKRLLPVIINGNSGKMSQAFLSALQRALNVYNFNDIMPETYFDSAIRTINMWKDEYPETYTRFTEKIGMNAEVFINRLSENDAEAYNTFTTLHPQLTSGSVFNPFVDSSIIDIYDKVNAELKKRGFAGIFVVYDEFGKYLESNITTASESETKMLQDFAEKCCRESSQQLHLMLICHKDISNYIDMNLSQDKVDGWRGISGRFEHINLTNNFSQMYEIISHTIKHKKGWNVFRENNAAVFDDLYKAYDDNSLIKGKQELVIDGCYPLHPVTTFILPRLSERVAQNERTLFTFLSSSQKNTLSQFINRSDKEVPFITPDYLYDYFEDEFRKELTTSEIYKVYSLSSRILRSFKSDTLEAKIIKTIAVIHFIQQFERLTPTTDVICTIFAIDYDSKQVTDCIKELISEQYILYRKSSNGFLCLKETSGININDEIEKRIASIRRNKNNQEIISECVGERYYYPTAYNDDNCITRYFKVKFVDIETYIADIKEQVPSETTGIIYAVFPTDNIEFNEFSSEVQKYLSENQRHITIIPSAQISVTKIIIRYLAISELRSEAVGDHILYDEYTLYLDDHSDIVSDFINSYLSPELHRATYYYKGKALAISRKSQLSSLLSQICNEIYTRTPIINNESLNKDRLSGVAVNSRTKIITALLENDRIEENLGLKGTGQDVSFMRSALLQTGILKKNDIEYYLDLAPEDVNLRYVLNTISEFFTSTISGEKTFSELYYDLTAPENNIGLKKGVIPIFIGIVLHSVKRDLIFKMNGEEIRLTADLLNAINDKPYLYSVQMEDWDDNKTQYLAQLKNLFADHVEENEMASNSFVFILNGINRWYLTLPKCARDMQSYYSNGRKIPKIAFAFSKSLKRPIINSRDYLLVEMPAIFGKEISSELAKKIKETKSIFDEGKADLTKYVITTIKNTFGNNETASLQSTLNEWYEKLDETTIQHLFDNNENSILNLIESVNSDEKTFAERIGKALTGLKLNDWNNSTAAEFQNSLQTFKETIERYNTEEHDYSNSSASRFKMTFVGEDGKEIERSFDKVEYSSRANLLYEDITAAIDEMGQSISENEKRQILIDILKKMCL</sequence>
<organism evidence="1 2">
    <name type="scientific">Ruminococcus albus 8</name>
    <dbReference type="NCBI Taxonomy" id="246199"/>
    <lineage>
        <taxon>Bacteria</taxon>
        <taxon>Bacillati</taxon>
        <taxon>Bacillota</taxon>
        <taxon>Clostridia</taxon>
        <taxon>Eubacteriales</taxon>
        <taxon>Oscillospiraceae</taxon>
        <taxon>Ruminococcus</taxon>
    </lineage>
</organism>
<dbReference type="RefSeq" id="WP_002852550.1">
    <property type="nucleotide sequence ID" value="NZ_ADKM02000123.1"/>
</dbReference>